<evidence type="ECO:0000313" key="1">
    <source>
        <dbReference type="Proteomes" id="UP000887577"/>
    </source>
</evidence>
<sequence length="132" mass="14925">MASELDKIPANVVNLVREEERIRRLHTEALGRYNYLKQLIADKKLQAEFSGASNPAAAAAVAAYMDESIEVEEKNAELHILSTEATMIYYYFEHATNSWLFLERDRINGSSSMFTIQRKGNNNAPNVQVLST</sequence>
<name>A0A914YSP4_9BILA</name>
<dbReference type="AlphaFoldDB" id="A0A914YSP4"/>
<organism evidence="1 2">
    <name type="scientific">Panagrolaimus superbus</name>
    <dbReference type="NCBI Taxonomy" id="310955"/>
    <lineage>
        <taxon>Eukaryota</taxon>
        <taxon>Metazoa</taxon>
        <taxon>Ecdysozoa</taxon>
        <taxon>Nematoda</taxon>
        <taxon>Chromadorea</taxon>
        <taxon>Rhabditida</taxon>
        <taxon>Tylenchina</taxon>
        <taxon>Panagrolaimomorpha</taxon>
        <taxon>Panagrolaimoidea</taxon>
        <taxon>Panagrolaimidae</taxon>
        <taxon>Panagrolaimus</taxon>
    </lineage>
</organism>
<evidence type="ECO:0000313" key="2">
    <source>
        <dbReference type="WBParaSite" id="PSU_v2.g2671.t1"/>
    </source>
</evidence>
<dbReference type="WBParaSite" id="PSU_v2.g2671.t1">
    <property type="protein sequence ID" value="PSU_v2.g2671.t1"/>
    <property type="gene ID" value="PSU_v2.g2671"/>
</dbReference>
<reference evidence="2" key="1">
    <citation type="submission" date="2022-11" db="UniProtKB">
        <authorList>
            <consortium name="WormBaseParasite"/>
        </authorList>
    </citation>
    <scope>IDENTIFICATION</scope>
</reference>
<keyword evidence="1" id="KW-1185">Reference proteome</keyword>
<proteinExistence type="predicted"/>
<protein>
    <submittedName>
        <fullName evidence="2">Uncharacterized protein</fullName>
    </submittedName>
</protein>
<dbReference type="Proteomes" id="UP000887577">
    <property type="component" value="Unplaced"/>
</dbReference>
<accession>A0A914YSP4</accession>